<protein>
    <submittedName>
        <fullName evidence="2">XRN_N domain-containing protein</fullName>
    </submittedName>
</protein>
<dbReference type="Proteomes" id="UP000095286">
    <property type="component" value="Unplaced"/>
</dbReference>
<sequence>MGINNYFAQVTKRYPNIVSDVPVPQVACQYDEREPLEKVKMGPKEDNSASNKKNGKPNKSQKKQKNASVQKFHEQKDNYFDKGDNYFHVPIVSDKICDKEKEENVLSWLNGIKATSLESSEKHDKTVTSYTEKGAPTPFDGPEKEKTTFVLIPESDSTLVAGPSKPKYTIIPIPKEEKETLIKVLKARNELNSNLSLSDMLYIDMNPIIKAACLPIYGPPPSTIHDILNAIWEYVENLVLSINPTKLIFIAIDGVVPMAKLNAVRADSYRMELQKSESLEKGEWTKESMFTKTDIDSLKNCDWFDQNNIHPGTKFMQTVNKAIKYYIGRKLELDKEWNKCLVVFSDSSSPGETKHKIISYIQALKSYPNYLPTTSHAIFGIDSHLILLGLSTHQKNMLFITEKGQKNFVLANRRAYDNSEVMKRNRKINPFVKNAESSKFVQQFIYVDLNLLRECLVKDLHIKCHGYEFDPERIIDDYVFLCSMTGNDYLPPLPSLDLQQGTTDVLIRLYKQRASKWDNYLTNKGQIDKYKLALILKDIGEQEIARINTLAKRKKRKFGKNKIDEMIEKMNDELIQQQIIESFKDIYLEVKDDDFENIAEEVNVALEKNTNASDDGSFEVITDDYTEFGSTNDLTIKGTYLIEKFGKHPNFGEESFIENMCNAYLDGLCWMSEYFYCQVCPSWDYFYPYLYAPFSSDFTNVENHSIEFDCLTKPFTQLEQLMATIPPSGINVIPKDWIRFVTDENCEIAEFYPRNVTIDLNGKKYAHSGVVQIPFIDKKKLIEFLMVPSICLTENDSQKNEVSSKTLILSNKYAYYNRFVRVSITLQEVYTALFYTTIVNGIDYRLELTDKFKENGAPISYPFKKDSCQDYTISGHIFKLA</sequence>
<name>A0AC35U7P1_9BILA</name>
<proteinExistence type="predicted"/>
<accession>A0AC35U7P1</accession>
<dbReference type="WBParaSite" id="RSKR_0000838700.1">
    <property type="protein sequence ID" value="RSKR_0000838700.1"/>
    <property type="gene ID" value="RSKR_0000838700"/>
</dbReference>
<organism evidence="1 2">
    <name type="scientific">Rhabditophanes sp. KR3021</name>
    <dbReference type="NCBI Taxonomy" id="114890"/>
    <lineage>
        <taxon>Eukaryota</taxon>
        <taxon>Metazoa</taxon>
        <taxon>Ecdysozoa</taxon>
        <taxon>Nematoda</taxon>
        <taxon>Chromadorea</taxon>
        <taxon>Rhabditida</taxon>
        <taxon>Tylenchina</taxon>
        <taxon>Panagrolaimomorpha</taxon>
        <taxon>Strongyloidoidea</taxon>
        <taxon>Alloionematidae</taxon>
        <taxon>Rhabditophanes</taxon>
    </lineage>
</organism>
<evidence type="ECO:0000313" key="1">
    <source>
        <dbReference type="Proteomes" id="UP000095286"/>
    </source>
</evidence>
<evidence type="ECO:0000313" key="2">
    <source>
        <dbReference type="WBParaSite" id="RSKR_0000838700.1"/>
    </source>
</evidence>
<reference evidence="2" key="1">
    <citation type="submission" date="2016-11" db="UniProtKB">
        <authorList>
            <consortium name="WormBaseParasite"/>
        </authorList>
    </citation>
    <scope>IDENTIFICATION</scope>
    <source>
        <strain evidence="2">KR3021</strain>
    </source>
</reference>